<dbReference type="InterPro" id="IPR010997">
    <property type="entry name" value="HRDC-like_sf"/>
</dbReference>
<dbReference type="AlphaFoldDB" id="A0A5M8NZV6"/>
<accession>A0A5M8NZV6</accession>
<dbReference type="InterPro" id="IPR011545">
    <property type="entry name" value="DEAD/DEAH_box_helicase_dom"/>
</dbReference>
<dbReference type="GO" id="GO:0006310">
    <property type="term" value="P:DNA recombination"/>
    <property type="evidence" value="ECO:0007669"/>
    <property type="project" value="UniProtKB-UniRule"/>
</dbReference>
<evidence type="ECO:0000256" key="10">
    <source>
        <dbReference type="ARBA" id="ARBA00022840"/>
    </source>
</evidence>
<comment type="cofactor">
    <cofactor evidence="1">
        <name>Mg(2+)</name>
        <dbReference type="ChEBI" id="CHEBI:18420"/>
    </cofactor>
</comment>
<dbReference type="PROSITE" id="PS50967">
    <property type="entry name" value="HRDC"/>
    <property type="match status" value="1"/>
</dbReference>
<dbReference type="CDD" id="cd17920">
    <property type="entry name" value="DEXHc_RecQ"/>
    <property type="match status" value="1"/>
</dbReference>
<evidence type="ECO:0000256" key="3">
    <source>
        <dbReference type="ARBA" id="ARBA00005446"/>
    </source>
</evidence>
<dbReference type="CDD" id="cd18794">
    <property type="entry name" value="SF2_C_RecQ"/>
    <property type="match status" value="1"/>
</dbReference>
<dbReference type="Pfam" id="PF21220">
    <property type="entry name" value="RecQ-1-like_HTH"/>
    <property type="match status" value="1"/>
</dbReference>
<organism evidence="20 21">
    <name type="scientific">Candidatus Ordinivivax streblomastigis</name>
    <dbReference type="NCBI Taxonomy" id="2540710"/>
    <lineage>
        <taxon>Bacteria</taxon>
        <taxon>Pseudomonadati</taxon>
        <taxon>Bacteroidota</taxon>
        <taxon>Bacteroidia</taxon>
        <taxon>Bacteroidales</taxon>
        <taxon>Candidatus Ordinivivax</taxon>
    </lineage>
</organism>
<evidence type="ECO:0000256" key="8">
    <source>
        <dbReference type="ARBA" id="ARBA00022806"/>
    </source>
</evidence>
<dbReference type="PROSITE" id="PS51192">
    <property type="entry name" value="HELICASE_ATP_BIND_1"/>
    <property type="match status" value="1"/>
</dbReference>
<dbReference type="Gene3D" id="1.10.10.1390">
    <property type="entry name" value="ATP-dependent DNA helicase RecQ"/>
    <property type="match status" value="1"/>
</dbReference>
<dbReference type="Pfam" id="PF00270">
    <property type="entry name" value="DEAD"/>
    <property type="match status" value="1"/>
</dbReference>
<keyword evidence="14" id="KW-0413">Isomerase</keyword>
<evidence type="ECO:0000256" key="1">
    <source>
        <dbReference type="ARBA" id="ARBA00001946"/>
    </source>
</evidence>
<protein>
    <recommendedName>
        <fullName evidence="16">DNA helicase RecQ</fullName>
        <ecNumber evidence="16">5.6.2.4</ecNumber>
    </recommendedName>
</protein>
<comment type="similarity">
    <text evidence="3">Belongs to the helicase family. RecQ subfamily.</text>
</comment>
<dbReference type="InterPro" id="IPR014001">
    <property type="entry name" value="Helicase_ATP-bd"/>
</dbReference>
<dbReference type="GO" id="GO:0006260">
    <property type="term" value="P:DNA replication"/>
    <property type="evidence" value="ECO:0007669"/>
    <property type="project" value="InterPro"/>
</dbReference>
<dbReference type="InterPro" id="IPR044876">
    <property type="entry name" value="HRDC_dom_sf"/>
</dbReference>
<dbReference type="GO" id="GO:0043590">
    <property type="term" value="C:bacterial nucleoid"/>
    <property type="evidence" value="ECO:0007669"/>
    <property type="project" value="TreeGrafter"/>
</dbReference>
<dbReference type="GO" id="GO:0016787">
    <property type="term" value="F:hydrolase activity"/>
    <property type="evidence" value="ECO:0007669"/>
    <property type="project" value="UniProtKB-KW"/>
</dbReference>
<dbReference type="PROSITE" id="PS51194">
    <property type="entry name" value="HELICASE_CTER"/>
    <property type="match status" value="1"/>
</dbReference>
<dbReference type="InterPro" id="IPR002121">
    <property type="entry name" value="HRDC_dom"/>
</dbReference>
<evidence type="ECO:0000256" key="7">
    <source>
        <dbReference type="ARBA" id="ARBA00022801"/>
    </source>
</evidence>
<dbReference type="InterPro" id="IPR006293">
    <property type="entry name" value="DNA_helicase_ATP-dep_RecQ_bac"/>
</dbReference>
<dbReference type="EMBL" id="SNRX01000015">
    <property type="protein sequence ID" value="KAA6301705.1"/>
    <property type="molecule type" value="Genomic_DNA"/>
</dbReference>
<keyword evidence="9" id="KW-0862">Zinc</keyword>
<dbReference type="Pfam" id="PF00570">
    <property type="entry name" value="HRDC"/>
    <property type="match status" value="1"/>
</dbReference>
<dbReference type="GO" id="GO:0009432">
    <property type="term" value="P:SOS response"/>
    <property type="evidence" value="ECO:0007669"/>
    <property type="project" value="UniProtKB-UniRule"/>
</dbReference>
<evidence type="ECO:0000256" key="12">
    <source>
        <dbReference type="ARBA" id="ARBA00023172"/>
    </source>
</evidence>
<dbReference type="NCBIfam" id="TIGR01389">
    <property type="entry name" value="recQ"/>
    <property type="match status" value="1"/>
</dbReference>
<dbReference type="SMART" id="SM00487">
    <property type="entry name" value="DEXDc"/>
    <property type="match status" value="1"/>
</dbReference>
<reference evidence="20 21" key="1">
    <citation type="submission" date="2019-03" db="EMBL/GenBank/DDBJ databases">
        <title>Single cell metagenomics reveals metabolic interactions within the superorganism composed of flagellate Streblomastix strix and complex community of Bacteroidetes bacteria on its surface.</title>
        <authorList>
            <person name="Treitli S.C."/>
            <person name="Kolisko M."/>
            <person name="Husnik F."/>
            <person name="Keeling P."/>
            <person name="Hampl V."/>
        </authorList>
    </citation>
    <scope>NUCLEOTIDE SEQUENCE [LARGE SCALE GENOMIC DNA]</scope>
    <source>
        <strain evidence="20">St1</strain>
    </source>
</reference>
<dbReference type="InterPro" id="IPR048671">
    <property type="entry name" value="RecQ-1-like_HTH"/>
</dbReference>
<evidence type="ECO:0000256" key="5">
    <source>
        <dbReference type="ARBA" id="ARBA00022741"/>
    </source>
</evidence>
<dbReference type="PANTHER" id="PTHR13710">
    <property type="entry name" value="DNA HELICASE RECQ FAMILY MEMBER"/>
    <property type="match status" value="1"/>
</dbReference>
<evidence type="ECO:0000313" key="21">
    <source>
        <dbReference type="Proteomes" id="UP000324575"/>
    </source>
</evidence>
<dbReference type="InterPro" id="IPR036390">
    <property type="entry name" value="WH_DNA-bd_sf"/>
</dbReference>
<keyword evidence="6" id="KW-0227">DNA damage</keyword>
<keyword evidence="8 20" id="KW-0347">Helicase</keyword>
<keyword evidence="11" id="KW-0238">DNA-binding</keyword>
<dbReference type="FunFam" id="3.40.50.300:FF:001051">
    <property type="entry name" value="ATP-dependent DNA helicase RecQ"/>
    <property type="match status" value="1"/>
</dbReference>
<proteinExistence type="inferred from homology"/>
<keyword evidence="4" id="KW-0479">Metal-binding</keyword>
<dbReference type="Gene3D" id="1.10.150.80">
    <property type="entry name" value="HRDC domain"/>
    <property type="match status" value="1"/>
</dbReference>
<evidence type="ECO:0000259" key="18">
    <source>
        <dbReference type="PROSITE" id="PS51192"/>
    </source>
</evidence>
<dbReference type="SUPFAM" id="SSF47819">
    <property type="entry name" value="HRDC-like"/>
    <property type="match status" value="1"/>
</dbReference>
<dbReference type="SMART" id="SM00341">
    <property type="entry name" value="HRDC"/>
    <property type="match status" value="1"/>
</dbReference>
<dbReference type="Pfam" id="PF00271">
    <property type="entry name" value="Helicase_C"/>
    <property type="match status" value="1"/>
</dbReference>
<sequence length="728" mass="82509">MVKEDFLTEALKKYFGFGTFKGNQEAVIRNVLEGRDTFVLMPTGGGKSLCYQLPALLLEGTAIIISPLIALMKNQVDVMRNHSEDNGVAHFINSTLNKTAIDKVKNDIKQGKTKLLFVAPESLTKEENMEFLRQVPVSFYAVDEAHCISEWGHDFRPEYRRIRPIINEIVRKPLIALTATATPKVQHDIQKNLGMMDAAVFKSSFNRANLYYEIRPKDKNVDKEIVKYIRANEGKSGIVYCLSRKKVEDFSEILKANGINALAYHAGLDSQIRSENQDKFLMEEVDVIVATIAFGMGIDKPDVRYVIHYDIPKSLEGYYQETGRAGRDGGEGKCIVFYAHKDLQKLEKFMQGKPVSEQEIGKQLLEETKSYAESSMCRRKVLLHYFGEDYLGDNCGNCDNCLNPKKQVEAKELLMSVLETVETLKDKFKADHIINILQGKETSEILSYEHDNLDVFGTGKDEDEKMWNAIIRQAMIAGYLDKDIENYGLLKLTAAGKKYLKNPISFKITKDNDFDDDDAVEETPARGSGSCAVDPVLYSIMKDLRKKLAKRLEVPPYVIFQDPSLEAMATTYPITVEELQNIPGVGAGKAKRYGQDFVNLIKRHVTENEIERPEDLRVRTVANKSKLKVFIVQSIDRKVALDDIAVTKGLEFNELLDEIEVIIYSGTKINIDYFLNEVMDGDHIEDIYLYFKESETDGLEAAIEVLGGDYTEEEIRLVRIKFISELAN</sequence>
<dbReference type="GO" id="GO:0009378">
    <property type="term" value="F:four-way junction helicase activity"/>
    <property type="evidence" value="ECO:0007669"/>
    <property type="project" value="TreeGrafter"/>
</dbReference>
<dbReference type="PANTHER" id="PTHR13710:SF105">
    <property type="entry name" value="ATP-DEPENDENT DNA HELICASE Q1"/>
    <property type="match status" value="1"/>
</dbReference>
<dbReference type="InterPro" id="IPR004589">
    <property type="entry name" value="DNA_helicase_ATP-dep_RecQ"/>
</dbReference>
<keyword evidence="13" id="KW-0234">DNA repair</keyword>
<dbReference type="GO" id="GO:0005737">
    <property type="term" value="C:cytoplasm"/>
    <property type="evidence" value="ECO:0007669"/>
    <property type="project" value="TreeGrafter"/>
</dbReference>
<evidence type="ECO:0000256" key="11">
    <source>
        <dbReference type="ARBA" id="ARBA00023125"/>
    </source>
</evidence>
<feature type="domain" description="HRDC" evidence="17">
    <location>
        <begin position="531"/>
        <end position="611"/>
    </location>
</feature>
<dbReference type="InterPro" id="IPR001650">
    <property type="entry name" value="Helicase_C-like"/>
</dbReference>
<evidence type="ECO:0000256" key="14">
    <source>
        <dbReference type="ARBA" id="ARBA00023235"/>
    </source>
</evidence>
<dbReference type="EC" id="5.6.2.4" evidence="16"/>
<dbReference type="GO" id="GO:0043138">
    <property type="term" value="F:3'-5' DNA helicase activity"/>
    <property type="evidence" value="ECO:0007669"/>
    <property type="project" value="UniProtKB-EC"/>
</dbReference>
<evidence type="ECO:0000256" key="13">
    <source>
        <dbReference type="ARBA" id="ARBA00023204"/>
    </source>
</evidence>
<evidence type="ECO:0000256" key="2">
    <source>
        <dbReference type="ARBA" id="ARBA00001947"/>
    </source>
</evidence>
<evidence type="ECO:0000313" key="20">
    <source>
        <dbReference type="EMBL" id="KAA6301705.1"/>
    </source>
</evidence>
<comment type="catalytic activity">
    <reaction evidence="15">
        <text>Couples ATP hydrolysis with the unwinding of duplex DNA by translocating in the 3'-5' direction.</text>
        <dbReference type="EC" id="5.6.2.4"/>
    </reaction>
</comment>
<dbReference type="Gene3D" id="1.10.10.10">
    <property type="entry name" value="Winged helix-like DNA-binding domain superfamily/Winged helix DNA-binding domain"/>
    <property type="match status" value="1"/>
</dbReference>
<evidence type="ECO:0000256" key="4">
    <source>
        <dbReference type="ARBA" id="ARBA00022723"/>
    </source>
</evidence>
<keyword evidence="12" id="KW-0233">DNA recombination</keyword>
<dbReference type="SUPFAM" id="SSF52540">
    <property type="entry name" value="P-loop containing nucleoside triphosphate hydrolases"/>
    <property type="match status" value="1"/>
</dbReference>
<comment type="cofactor">
    <cofactor evidence="2">
        <name>Zn(2+)</name>
        <dbReference type="ChEBI" id="CHEBI:29105"/>
    </cofactor>
</comment>
<feature type="domain" description="Helicase C-terminal" evidence="19">
    <location>
        <begin position="220"/>
        <end position="372"/>
    </location>
</feature>
<evidence type="ECO:0000256" key="16">
    <source>
        <dbReference type="NCBIfam" id="TIGR01389"/>
    </source>
</evidence>
<dbReference type="SMART" id="SM00490">
    <property type="entry name" value="HELICc"/>
    <property type="match status" value="1"/>
</dbReference>
<dbReference type="Pfam" id="PF09382">
    <property type="entry name" value="RQC"/>
    <property type="match status" value="1"/>
</dbReference>
<evidence type="ECO:0000256" key="9">
    <source>
        <dbReference type="ARBA" id="ARBA00022833"/>
    </source>
</evidence>
<dbReference type="SMART" id="SM00956">
    <property type="entry name" value="RQC"/>
    <property type="match status" value="1"/>
</dbReference>
<dbReference type="FunFam" id="1.10.150.80:FF:000004">
    <property type="entry name" value="ATP-dependent DNA helicase RecQ"/>
    <property type="match status" value="1"/>
</dbReference>
<dbReference type="InterPro" id="IPR027417">
    <property type="entry name" value="P-loop_NTPase"/>
</dbReference>
<dbReference type="Gene3D" id="3.40.50.300">
    <property type="entry name" value="P-loop containing nucleotide triphosphate hydrolases"/>
    <property type="match status" value="2"/>
</dbReference>
<dbReference type="GO" id="GO:0046872">
    <property type="term" value="F:metal ion binding"/>
    <property type="evidence" value="ECO:0007669"/>
    <property type="project" value="UniProtKB-KW"/>
</dbReference>
<keyword evidence="10" id="KW-0067">ATP-binding</keyword>
<keyword evidence="5" id="KW-0547">Nucleotide-binding</keyword>
<name>A0A5M8NZV6_9BACT</name>
<comment type="caution">
    <text evidence="20">The sequence shown here is derived from an EMBL/GenBank/DDBJ whole genome shotgun (WGS) entry which is preliminary data.</text>
</comment>
<evidence type="ECO:0000259" key="17">
    <source>
        <dbReference type="PROSITE" id="PS50967"/>
    </source>
</evidence>
<dbReference type="SUPFAM" id="SSF46785">
    <property type="entry name" value="Winged helix' DNA-binding domain"/>
    <property type="match status" value="1"/>
</dbReference>
<evidence type="ECO:0000259" key="19">
    <source>
        <dbReference type="PROSITE" id="PS51194"/>
    </source>
</evidence>
<dbReference type="FunFam" id="3.40.50.300:FF:000156">
    <property type="entry name" value="ATP-dependent DNA helicase recQ"/>
    <property type="match status" value="1"/>
</dbReference>
<dbReference type="NCBIfam" id="TIGR00614">
    <property type="entry name" value="recQ_fam"/>
    <property type="match status" value="1"/>
</dbReference>
<dbReference type="GO" id="GO:0030894">
    <property type="term" value="C:replisome"/>
    <property type="evidence" value="ECO:0007669"/>
    <property type="project" value="TreeGrafter"/>
</dbReference>
<keyword evidence="7 20" id="KW-0378">Hydrolase</keyword>
<feature type="domain" description="Helicase ATP-binding" evidence="18">
    <location>
        <begin position="28"/>
        <end position="199"/>
    </location>
</feature>
<dbReference type="GO" id="GO:0003677">
    <property type="term" value="F:DNA binding"/>
    <property type="evidence" value="ECO:0007669"/>
    <property type="project" value="UniProtKB-KW"/>
</dbReference>
<dbReference type="InterPro" id="IPR018982">
    <property type="entry name" value="RQC_domain"/>
</dbReference>
<evidence type="ECO:0000256" key="15">
    <source>
        <dbReference type="ARBA" id="ARBA00034617"/>
    </source>
</evidence>
<dbReference type="Pfam" id="PF16124">
    <property type="entry name" value="RecQ_Zn_bind"/>
    <property type="match status" value="1"/>
</dbReference>
<dbReference type="GO" id="GO:0006281">
    <property type="term" value="P:DNA repair"/>
    <property type="evidence" value="ECO:0007669"/>
    <property type="project" value="UniProtKB-KW"/>
</dbReference>
<dbReference type="GO" id="GO:0005524">
    <property type="term" value="F:ATP binding"/>
    <property type="evidence" value="ECO:0007669"/>
    <property type="project" value="UniProtKB-KW"/>
</dbReference>
<dbReference type="InterPro" id="IPR036388">
    <property type="entry name" value="WH-like_DNA-bd_sf"/>
</dbReference>
<dbReference type="Proteomes" id="UP000324575">
    <property type="component" value="Unassembled WGS sequence"/>
</dbReference>
<dbReference type="InterPro" id="IPR032284">
    <property type="entry name" value="RecQ_Zn-bd"/>
</dbReference>
<evidence type="ECO:0000256" key="6">
    <source>
        <dbReference type="ARBA" id="ARBA00022763"/>
    </source>
</evidence>
<gene>
    <name evidence="20" type="ORF">EZS26_002170</name>
</gene>